<feature type="transmembrane region" description="Helical" evidence="1">
    <location>
        <begin position="20"/>
        <end position="43"/>
    </location>
</feature>
<dbReference type="Pfam" id="PF10825">
    <property type="entry name" value="DUF2752"/>
    <property type="match status" value="1"/>
</dbReference>
<feature type="transmembrane region" description="Helical" evidence="1">
    <location>
        <begin position="79"/>
        <end position="100"/>
    </location>
</feature>
<gene>
    <name evidence="2" type="ORF">J3U88_15925</name>
</gene>
<evidence type="ECO:0000313" key="3">
    <source>
        <dbReference type="Proteomes" id="UP000664417"/>
    </source>
</evidence>
<evidence type="ECO:0000256" key="1">
    <source>
        <dbReference type="SAM" id="Phobius"/>
    </source>
</evidence>
<keyword evidence="1" id="KW-0472">Membrane</keyword>
<comment type="caution">
    <text evidence="2">The sequence shown here is derived from an EMBL/GenBank/DDBJ whole genome shotgun (WGS) entry which is preliminary data.</text>
</comment>
<name>A0A8J7U4N1_9BACT</name>
<dbReference type="EMBL" id="JAFREP010000015">
    <property type="protein sequence ID" value="MBO1319964.1"/>
    <property type="molecule type" value="Genomic_DNA"/>
</dbReference>
<dbReference type="InterPro" id="IPR021215">
    <property type="entry name" value="DUF2752"/>
</dbReference>
<keyword evidence="1" id="KW-0812">Transmembrane</keyword>
<keyword evidence="1" id="KW-1133">Transmembrane helix</keyword>
<feature type="transmembrane region" description="Helical" evidence="1">
    <location>
        <begin position="121"/>
        <end position="140"/>
    </location>
</feature>
<evidence type="ECO:0000313" key="2">
    <source>
        <dbReference type="EMBL" id="MBO1319964.1"/>
    </source>
</evidence>
<protein>
    <submittedName>
        <fullName evidence="2">DUF2752 domain-containing protein</fullName>
    </submittedName>
</protein>
<dbReference type="Proteomes" id="UP000664417">
    <property type="component" value="Unassembled WGS sequence"/>
</dbReference>
<dbReference type="AlphaFoldDB" id="A0A8J7U4N1"/>
<accession>A0A8J7U4N1</accession>
<keyword evidence="3" id="KW-1185">Reference proteome</keyword>
<dbReference type="RefSeq" id="WP_207859919.1">
    <property type="nucleotide sequence ID" value="NZ_JAFREP010000015.1"/>
</dbReference>
<sequence>MASWQRPRFAWRARRRGDIAYGYVYVCVGLLSLLVMPILALMFRLPCPLRRATGIACPTCGLNRMLAAVLRGDWWQAFWFNPGFVVASGLFGIWLLIDIYGFHKSKILLVRPESVPAFRNWFLLLGGLNWLYLIIFNLHFG</sequence>
<reference evidence="2" key="1">
    <citation type="submission" date="2021-03" db="EMBL/GenBank/DDBJ databases">
        <authorList>
            <person name="Wang G."/>
        </authorList>
    </citation>
    <scope>NUCLEOTIDE SEQUENCE</scope>
    <source>
        <strain evidence="2">KCTC 12899</strain>
    </source>
</reference>
<organism evidence="2 3">
    <name type="scientific">Acanthopleuribacter pedis</name>
    <dbReference type="NCBI Taxonomy" id="442870"/>
    <lineage>
        <taxon>Bacteria</taxon>
        <taxon>Pseudomonadati</taxon>
        <taxon>Acidobacteriota</taxon>
        <taxon>Holophagae</taxon>
        <taxon>Acanthopleuribacterales</taxon>
        <taxon>Acanthopleuribacteraceae</taxon>
        <taxon>Acanthopleuribacter</taxon>
    </lineage>
</organism>
<proteinExistence type="predicted"/>